<dbReference type="EMBL" id="JASWJB010000089">
    <property type="protein sequence ID" value="KAK2599125.1"/>
    <property type="molecule type" value="Genomic_DNA"/>
</dbReference>
<feature type="compositionally biased region" description="Basic and acidic residues" evidence="1">
    <location>
        <begin position="243"/>
        <end position="274"/>
    </location>
</feature>
<feature type="chain" id="PRO_5042557201" evidence="2">
    <location>
        <begin position="25"/>
        <end position="674"/>
    </location>
</feature>
<keyword evidence="4" id="KW-1185">Reference proteome</keyword>
<feature type="compositionally biased region" description="Basic and acidic residues" evidence="1">
    <location>
        <begin position="547"/>
        <end position="556"/>
    </location>
</feature>
<dbReference type="Proteomes" id="UP001251528">
    <property type="component" value="Unassembled WGS sequence"/>
</dbReference>
<accession>A0AAJ0CRZ4</accession>
<evidence type="ECO:0000313" key="4">
    <source>
        <dbReference type="Proteomes" id="UP001251528"/>
    </source>
</evidence>
<evidence type="ECO:0000256" key="1">
    <source>
        <dbReference type="SAM" id="MobiDB-lite"/>
    </source>
</evidence>
<gene>
    <name evidence="3" type="ORF">QQS21_005386</name>
</gene>
<comment type="caution">
    <text evidence="3">The sequence shown here is derived from an EMBL/GenBank/DDBJ whole genome shotgun (WGS) entry which is preliminary data.</text>
</comment>
<protein>
    <submittedName>
        <fullName evidence="3">Uncharacterized protein</fullName>
    </submittedName>
</protein>
<organism evidence="3 4">
    <name type="scientific">Conoideocrella luteorostrata</name>
    <dbReference type="NCBI Taxonomy" id="1105319"/>
    <lineage>
        <taxon>Eukaryota</taxon>
        <taxon>Fungi</taxon>
        <taxon>Dikarya</taxon>
        <taxon>Ascomycota</taxon>
        <taxon>Pezizomycotina</taxon>
        <taxon>Sordariomycetes</taxon>
        <taxon>Hypocreomycetidae</taxon>
        <taxon>Hypocreales</taxon>
        <taxon>Clavicipitaceae</taxon>
        <taxon>Conoideocrella</taxon>
    </lineage>
</organism>
<evidence type="ECO:0000313" key="3">
    <source>
        <dbReference type="EMBL" id="KAK2599125.1"/>
    </source>
</evidence>
<keyword evidence="2" id="KW-0732">Signal</keyword>
<feature type="region of interest" description="Disordered" evidence="1">
    <location>
        <begin position="538"/>
        <end position="565"/>
    </location>
</feature>
<name>A0AAJ0CRZ4_9HYPO</name>
<sequence length="674" mass="74844">MLQHWLALILSFALWLHWPGAVHAVGSQDVEEHKSFTLQLFTREYKKGNMAFAQRNKDLTFFHWALQVSPRDGDSQYVDVFDASNNFEISQGSGPKIDNKLDANKVPKFGFQYKWDADPTKSDKLLARVFIGNGLKKTSTNYIKGVLENVGMPCEGDSCADWAKLAVEELQGKEVLDKIDADDLFGKVLEYGFKRHKFVGDEGAKGGIDALRKSARATARINVSKENNEKKVIISDPEGEDTINAHKEKDTTEAEPAKKEESSTNSKEPIKGDGKLQTGKLNNNPGENVVPISESPAEIVRPKIKLAKGLSYLQAAQFLTTVVDSTAARVNSSTVKDIKTDVMHGNLKVALNKSGEILNGIAEDTVPGYKDIEKDTDEFKERIASIKSNNSAEFIGQFLAATYEFKTKVEVTIFENYVPLVPEIIDNYKKEKAEYDSFNGSETKLEKAGRIVKIVGKGVGNTVNDVLRDWVPGYREAEDNVQKQAHKILQEAKNVSNHKEGSLEFFENVLNSPFTVFKGTVDSFAQNYIPGEKQMENELGKQSGKQPGEKQTENELGKQSGKQPGNIGPVFKVLFCQNDGGGQPCVHIKAPQNQCVVMPDKWDNTVSYIRLEKEEDITCEFYMKGDCVGNSFKASSPRSIDLVRLEQADSHLHDFNDKIAAFKCERRAPPAAAA</sequence>
<feature type="region of interest" description="Disordered" evidence="1">
    <location>
        <begin position="230"/>
        <end position="289"/>
    </location>
</feature>
<reference evidence="3" key="1">
    <citation type="submission" date="2023-06" db="EMBL/GenBank/DDBJ databases">
        <title>Conoideocrella luteorostrata (Hypocreales: Clavicipitaceae), a potential biocontrol fungus for elongate hemlock scale in United States Christmas tree production areas.</title>
        <authorList>
            <person name="Barrett H."/>
            <person name="Lovett B."/>
            <person name="Macias A.M."/>
            <person name="Stajich J.E."/>
            <person name="Kasson M.T."/>
        </authorList>
    </citation>
    <scope>NUCLEOTIDE SEQUENCE</scope>
    <source>
        <strain evidence="3">ARSEF 14590</strain>
    </source>
</reference>
<proteinExistence type="predicted"/>
<feature type="signal peptide" evidence="2">
    <location>
        <begin position="1"/>
        <end position="24"/>
    </location>
</feature>
<evidence type="ECO:0000256" key="2">
    <source>
        <dbReference type="SAM" id="SignalP"/>
    </source>
</evidence>
<dbReference type="AlphaFoldDB" id="A0AAJ0CRZ4"/>